<feature type="compositionally biased region" description="Low complexity" evidence="1">
    <location>
        <begin position="80"/>
        <end position="105"/>
    </location>
</feature>
<name>A0ABU6YM35_9FABA</name>
<evidence type="ECO:0000313" key="3">
    <source>
        <dbReference type="Proteomes" id="UP001341840"/>
    </source>
</evidence>
<gene>
    <name evidence="2" type="ORF">PIB30_063813</name>
</gene>
<dbReference type="EMBL" id="JASCZI010242268">
    <property type="protein sequence ID" value="MED6210410.1"/>
    <property type="molecule type" value="Genomic_DNA"/>
</dbReference>
<keyword evidence="3" id="KW-1185">Reference proteome</keyword>
<comment type="caution">
    <text evidence="2">The sequence shown here is derived from an EMBL/GenBank/DDBJ whole genome shotgun (WGS) entry which is preliminary data.</text>
</comment>
<reference evidence="2 3" key="1">
    <citation type="journal article" date="2023" name="Plants (Basel)">
        <title>Bridging the Gap: Combining Genomics and Transcriptomics Approaches to Understand Stylosanthes scabra, an Orphan Legume from the Brazilian Caatinga.</title>
        <authorList>
            <person name="Ferreira-Neto J.R.C."/>
            <person name="da Silva M.D."/>
            <person name="Binneck E."/>
            <person name="de Melo N.F."/>
            <person name="da Silva R.H."/>
            <person name="de Melo A.L.T.M."/>
            <person name="Pandolfi V."/>
            <person name="Bustamante F.O."/>
            <person name="Brasileiro-Vidal A.C."/>
            <person name="Benko-Iseppon A.M."/>
        </authorList>
    </citation>
    <scope>NUCLEOTIDE SEQUENCE [LARGE SCALE GENOMIC DNA]</scope>
    <source>
        <tissue evidence="2">Leaves</tissue>
    </source>
</reference>
<evidence type="ECO:0000256" key="1">
    <source>
        <dbReference type="SAM" id="MobiDB-lite"/>
    </source>
</evidence>
<organism evidence="2 3">
    <name type="scientific">Stylosanthes scabra</name>
    <dbReference type="NCBI Taxonomy" id="79078"/>
    <lineage>
        <taxon>Eukaryota</taxon>
        <taxon>Viridiplantae</taxon>
        <taxon>Streptophyta</taxon>
        <taxon>Embryophyta</taxon>
        <taxon>Tracheophyta</taxon>
        <taxon>Spermatophyta</taxon>
        <taxon>Magnoliopsida</taxon>
        <taxon>eudicotyledons</taxon>
        <taxon>Gunneridae</taxon>
        <taxon>Pentapetalae</taxon>
        <taxon>rosids</taxon>
        <taxon>fabids</taxon>
        <taxon>Fabales</taxon>
        <taxon>Fabaceae</taxon>
        <taxon>Papilionoideae</taxon>
        <taxon>50 kb inversion clade</taxon>
        <taxon>dalbergioids sensu lato</taxon>
        <taxon>Dalbergieae</taxon>
        <taxon>Pterocarpus clade</taxon>
        <taxon>Stylosanthes</taxon>
    </lineage>
</organism>
<protein>
    <submittedName>
        <fullName evidence="2">Uncharacterized protein</fullName>
    </submittedName>
</protein>
<accession>A0ABU6YM35</accession>
<dbReference type="Proteomes" id="UP001341840">
    <property type="component" value="Unassembled WGS sequence"/>
</dbReference>
<proteinExistence type="predicted"/>
<evidence type="ECO:0000313" key="2">
    <source>
        <dbReference type="EMBL" id="MED6210410.1"/>
    </source>
</evidence>
<feature type="region of interest" description="Disordered" evidence="1">
    <location>
        <begin position="66"/>
        <end position="105"/>
    </location>
</feature>
<sequence>MRRRMRRYRIDTRRLHVQRLQPRGAFPLAVFSRVAPSTSVSSPRKRLLLPRLCLELANRFSASELAVKKKDPRSLGNPNSVQSSFTLHTSSSSSSSTSSSSSAGESLLFNPSLIQRSCSPTLSLSSD</sequence>